<dbReference type="PROSITE" id="PS00629">
    <property type="entry name" value="IMP_1"/>
    <property type="match status" value="1"/>
</dbReference>
<dbReference type="Gene3D" id="3.30.540.10">
    <property type="entry name" value="Fructose-1,6-Bisphosphatase, subunit A, domain 1"/>
    <property type="match status" value="1"/>
</dbReference>
<evidence type="ECO:0000256" key="5">
    <source>
        <dbReference type="ARBA" id="ARBA00022801"/>
    </source>
</evidence>
<dbReference type="SUPFAM" id="SSF56655">
    <property type="entry name" value="Carbohydrate phosphatase"/>
    <property type="match status" value="1"/>
</dbReference>
<dbReference type="PRINTS" id="PR00377">
    <property type="entry name" value="IMPHPHTASES"/>
</dbReference>
<feature type="binding site" evidence="8">
    <location>
        <position position="88"/>
    </location>
    <ligand>
        <name>Mg(2+)</name>
        <dbReference type="ChEBI" id="CHEBI:18420"/>
        <label>1</label>
        <note>catalytic</note>
    </ligand>
</feature>
<dbReference type="GO" id="GO:0007165">
    <property type="term" value="P:signal transduction"/>
    <property type="evidence" value="ECO:0007669"/>
    <property type="project" value="TreeGrafter"/>
</dbReference>
<dbReference type="OMA" id="FAGGQSR"/>
<dbReference type="InterPro" id="IPR000760">
    <property type="entry name" value="Inositol_monophosphatase-like"/>
</dbReference>
<dbReference type="InterPro" id="IPR033942">
    <property type="entry name" value="IMPase"/>
</dbReference>
<comment type="similarity">
    <text evidence="7">Belongs to the inositol monophosphatase superfamily. FBPase class 4 family.</text>
</comment>
<dbReference type="AlphaFoldDB" id="A0A3G3IIN3"/>
<keyword evidence="4 8" id="KW-0479">Metal-binding</keyword>
<dbReference type="GO" id="GO:0006020">
    <property type="term" value="P:inositol metabolic process"/>
    <property type="evidence" value="ECO:0007669"/>
    <property type="project" value="TreeGrafter"/>
</dbReference>
<reference evidence="9 10" key="1">
    <citation type="submission" date="2016-10" db="EMBL/GenBank/DDBJ databases">
        <title>Complete genome of the TMA-utilizing, human hosted archaeon Methanomethylophilus alvus Gen. nov, sp. nov., strain Mx-05, derived from a pure culture.</title>
        <authorList>
            <person name="Brugere J.-F."/>
            <person name="Ben Hania W."/>
            <person name="Chaudhary P.P."/>
            <person name="Gaci N."/>
            <person name="Borrel G."/>
            <person name="Cao Van Tuat L."/>
            <person name="Fardeau M.-L."/>
            <person name="Harris H.M.B."/>
            <person name="O'Toole P.W."/>
            <person name="Ollivier B."/>
        </authorList>
    </citation>
    <scope>NUCLEOTIDE SEQUENCE [LARGE SCALE GENOMIC DNA]</scope>
    <source>
        <strain evidence="9 10">Mx-05</strain>
    </source>
</reference>
<keyword evidence="6 8" id="KW-0460">Magnesium</keyword>
<dbReference type="GO" id="GO:0008934">
    <property type="term" value="F:inositol monophosphate 1-phosphatase activity"/>
    <property type="evidence" value="ECO:0007669"/>
    <property type="project" value="InterPro"/>
</dbReference>
<organism evidence="9 10">
    <name type="scientific">Methanomethylophilus alvi</name>
    <dbReference type="NCBI Taxonomy" id="1291540"/>
    <lineage>
        <taxon>Archaea</taxon>
        <taxon>Methanobacteriati</taxon>
        <taxon>Thermoplasmatota</taxon>
        <taxon>Thermoplasmata</taxon>
        <taxon>Methanomassiliicoccales</taxon>
        <taxon>Methanomethylophilaceae</taxon>
        <taxon>Methanomethylophilus</taxon>
    </lineage>
</organism>
<dbReference type="Pfam" id="PF00459">
    <property type="entry name" value="Inositol_P"/>
    <property type="match status" value="1"/>
</dbReference>
<evidence type="ECO:0000313" key="9">
    <source>
        <dbReference type="EMBL" id="AYQ55696.1"/>
    </source>
</evidence>
<protein>
    <submittedName>
        <fullName evidence="9">Inositol monophosphatase</fullName>
    </submittedName>
</protein>
<dbReference type="CDD" id="cd01639">
    <property type="entry name" value="IMPase"/>
    <property type="match status" value="1"/>
</dbReference>
<evidence type="ECO:0000256" key="1">
    <source>
        <dbReference type="ARBA" id="ARBA00001033"/>
    </source>
</evidence>
<evidence type="ECO:0000313" key="10">
    <source>
        <dbReference type="Proteomes" id="UP000273278"/>
    </source>
</evidence>
<comment type="catalytic activity">
    <reaction evidence="1">
        <text>a myo-inositol phosphate + H2O = myo-inositol + phosphate</text>
        <dbReference type="Rhea" id="RHEA:24056"/>
        <dbReference type="ChEBI" id="CHEBI:15377"/>
        <dbReference type="ChEBI" id="CHEBI:17268"/>
        <dbReference type="ChEBI" id="CHEBI:43474"/>
        <dbReference type="ChEBI" id="CHEBI:84139"/>
        <dbReference type="EC" id="3.1.3.25"/>
    </reaction>
</comment>
<dbReference type="Gene3D" id="3.40.190.80">
    <property type="match status" value="1"/>
</dbReference>
<evidence type="ECO:0000256" key="6">
    <source>
        <dbReference type="ARBA" id="ARBA00022842"/>
    </source>
</evidence>
<evidence type="ECO:0000256" key="2">
    <source>
        <dbReference type="ARBA" id="ARBA00001273"/>
    </source>
</evidence>
<feature type="binding site" evidence="8">
    <location>
        <position position="89"/>
    </location>
    <ligand>
        <name>Mg(2+)</name>
        <dbReference type="ChEBI" id="CHEBI:18420"/>
        <label>1</label>
        <note>catalytic</note>
    </ligand>
</feature>
<evidence type="ECO:0000256" key="4">
    <source>
        <dbReference type="ARBA" id="ARBA00022723"/>
    </source>
</evidence>
<dbReference type="PANTHER" id="PTHR20854">
    <property type="entry name" value="INOSITOL MONOPHOSPHATASE"/>
    <property type="match status" value="1"/>
</dbReference>
<comment type="catalytic activity">
    <reaction evidence="2">
        <text>beta-D-fructose 1,6-bisphosphate + H2O = beta-D-fructose 6-phosphate + phosphate</text>
        <dbReference type="Rhea" id="RHEA:11064"/>
        <dbReference type="ChEBI" id="CHEBI:15377"/>
        <dbReference type="ChEBI" id="CHEBI:32966"/>
        <dbReference type="ChEBI" id="CHEBI:43474"/>
        <dbReference type="ChEBI" id="CHEBI:57634"/>
        <dbReference type="EC" id="3.1.3.11"/>
    </reaction>
</comment>
<evidence type="ECO:0000256" key="8">
    <source>
        <dbReference type="PIRSR" id="PIRSR600760-2"/>
    </source>
</evidence>
<comment type="cofactor">
    <cofactor evidence="3 8">
        <name>Mg(2+)</name>
        <dbReference type="ChEBI" id="CHEBI:18420"/>
    </cofactor>
</comment>
<dbReference type="GO" id="GO:0042132">
    <property type="term" value="F:fructose 1,6-bisphosphate 1-phosphatase activity"/>
    <property type="evidence" value="ECO:0007669"/>
    <property type="project" value="UniProtKB-EC"/>
</dbReference>
<gene>
    <name evidence="9" type="ORF">BKD89_07830</name>
</gene>
<dbReference type="Proteomes" id="UP000273278">
    <property type="component" value="Chromosome"/>
</dbReference>
<keyword evidence="5" id="KW-0378">Hydrolase</keyword>
<feature type="binding site" evidence="8">
    <location>
        <position position="64"/>
    </location>
    <ligand>
        <name>Mg(2+)</name>
        <dbReference type="ChEBI" id="CHEBI:18420"/>
        <label>1</label>
        <note>catalytic</note>
    </ligand>
</feature>
<dbReference type="PANTHER" id="PTHR20854:SF4">
    <property type="entry name" value="INOSITOL-1-MONOPHOSPHATASE-RELATED"/>
    <property type="match status" value="1"/>
</dbReference>
<dbReference type="InterPro" id="IPR020583">
    <property type="entry name" value="Inositol_monoP_metal-BS"/>
</dbReference>
<proteinExistence type="inferred from homology"/>
<dbReference type="GeneID" id="41322363"/>
<name>A0A3G3IIN3_9ARCH</name>
<dbReference type="RefSeq" id="WP_015505477.1">
    <property type="nucleotide sequence ID" value="NZ_CAYARO010000001.1"/>
</dbReference>
<evidence type="ECO:0000256" key="7">
    <source>
        <dbReference type="ARBA" id="ARBA00038103"/>
    </source>
</evidence>
<feature type="binding site" evidence="8">
    <location>
        <position position="213"/>
    </location>
    <ligand>
        <name>Mg(2+)</name>
        <dbReference type="ChEBI" id="CHEBI:18420"/>
        <label>1</label>
        <note>catalytic</note>
    </ligand>
</feature>
<feature type="binding site" evidence="8">
    <location>
        <position position="86"/>
    </location>
    <ligand>
        <name>Mg(2+)</name>
        <dbReference type="ChEBI" id="CHEBI:18420"/>
        <label>1</label>
        <note>catalytic</note>
    </ligand>
</feature>
<dbReference type="EMBL" id="CP017686">
    <property type="protein sequence ID" value="AYQ55696.1"/>
    <property type="molecule type" value="Genomic_DNA"/>
</dbReference>
<dbReference type="GO" id="GO:0046872">
    <property type="term" value="F:metal ion binding"/>
    <property type="evidence" value="ECO:0007669"/>
    <property type="project" value="UniProtKB-KW"/>
</dbReference>
<accession>A0A3G3IIN3</accession>
<sequence>MEKIMMDVIDLAVKAGEMVLCDSGFKVDSKGTKENYVTSTDIKVQEYLRRELSKILPGSYFMGEEGDLPSEDDRLRGSDTWVWIVDPIDGTANYARGLENSVVSIALMRSGTVVMGVVRHPYLDMTFYAYEGRGAFMNGERIHVSDRDLEHSMLATAWSAYNKARAPECFRITEKLYYICEDIRRTGTAAFELCMLAKGAIDIYFEINLAPWDYAAASRIVKEAGGYTMSLDGDLDLYASGPAIAGNTLANAEYVKKVAEEEIRRR</sequence>
<evidence type="ECO:0000256" key="3">
    <source>
        <dbReference type="ARBA" id="ARBA00001946"/>
    </source>
</evidence>